<keyword evidence="1" id="KW-0808">Transferase</keyword>
<accession>A0A5Q2QB81</accession>
<keyword evidence="2" id="KW-1185">Reference proteome</keyword>
<dbReference type="AlphaFoldDB" id="A0A5Q2QB81"/>
<dbReference type="EMBL" id="CP045871">
    <property type="protein sequence ID" value="QGG79070.1"/>
    <property type="molecule type" value="Genomic_DNA"/>
</dbReference>
<dbReference type="GO" id="GO:0016740">
    <property type="term" value="F:transferase activity"/>
    <property type="evidence" value="ECO:0007669"/>
    <property type="project" value="UniProtKB-KW"/>
</dbReference>
<dbReference type="KEGG" id="llp:GH975_00250"/>
<dbReference type="OrthoDB" id="9182062at2"/>
<protein>
    <submittedName>
        <fullName evidence="1">Acetyltransferase</fullName>
    </submittedName>
</protein>
<evidence type="ECO:0000313" key="2">
    <source>
        <dbReference type="Proteomes" id="UP000388235"/>
    </source>
</evidence>
<proteinExistence type="predicted"/>
<dbReference type="RefSeq" id="WP_153712574.1">
    <property type="nucleotide sequence ID" value="NZ_CP045871.1"/>
</dbReference>
<organism evidence="1 2">
    <name type="scientific">Litorivicinus lipolyticus</name>
    <dbReference type="NCBI Taxonomy" id="418701"/>
    <lineage>
        <taxon>Bacteria</taxon>
        <taxon>Pseudomonadati</taxon>
        <taxon>Pseudomonadota</taxon>
        <taxon>Gammaproteobacteria</taxon>
        <taxon>Oceanospirillales</taxon>
        <taxon>Litorivicinaceae</taxon>
        <taxon>Litorivicinus</taxon>
    </lineage>
</organism>
<sequence length="63" mass="7175">MSDENQSENDGEVFYGVKRVQRPKVKATRVLDLSGENGRRIVITKANEILKLHEKTFAKLADM</sequence>
<reference evidence="1 2" key="1">
    <citation type="submission" date="2019-11" db="EMBL/GenBank/DDBJ databases">
        <authorList>
            <person name="Khan S.A."/>
            <person name="Jeon C.O."/>
            <person name="Chun B.H."/>
        </authorList>
    </citation>
    <scope>NUCLEOTIDE SEQUENCE [LARGE SCALE GENOMIC DNA]</scope>
    <source>
        <strain evidence="1 2">IMCC 1097</strain>
    </source>
</reference>
<dbReference type="Proteomes" id="UP000388235">
    <property type="component" value="Chromosome"/>
</dbReference>
<gene>
    <name evidence="1" type="ORF">GH975_00250</name>
</gene>
<evidence type="ECO:0000313" key="1">
    <source>
        <dbReference type="EMBL" id="QGG79070.1"/>
    </source>
</evidence>
<name>A0A5Q2QB81_9GAMM</name>